<keyword evidence="5 7" id="KW-1133">Transmembrane helix</keyword>
<feature type="transmembrane region" description="Helical" evidence="7">
    <location>
        <begin position="32"/>
        <end position="53"/>
    </location>
</feature>
<dbReference type="UniPathway" id="UPA00378"/>
<keyword evidence="4 7" id="KW-0256">Endoplasmic reticulum</keyword>
<comment type="subunit">
    <text evidence="7">Component of the dolichol-phosphate mannose (DPM) synthase complex.</text>
</comment>
<name>A0A507E4G3_9FUNG</name>
<dbReference type="InterPro" id="IPR013174">
    <property type="entry name" value="DPM3"/>
</dbReference>
<dbReference type="Proteomes" id="UP000318582">
    <property type="component" value="Unassembled WGS sequence"/>
</dbReference>
<organism evidence="8 9">
    <name type="scientific">Powellomyces hirtus</name>
    <dbReference type="NCBI Taxonomy" id="109895"/>
    <lineage>
        <taxon>Eukaryota</taxon>
        <taxon>Fungi</taxon>
        <taxon>Fungi incertae sedis</taxon>
        <taxon>Chytridiomycota</taxon>
        <taxon>Chytridiomycota incertae sedis</taxon>
        <taxon>Chytridiomycetes</taxon>
        <taxon>Spizellomycetales</taxon>
        <taxon>Powellomycetaceae</taxon>
        <taxon>Powellomyces</taxon>
    </lineage>
</organism>
<comment type="pathway">
    <text evidence="7">Protein modification; protein glycosylation.</text>
</comment>
<evidence type="ECO:0000256" key="2">
    <source>
        <dbReference type="ARBA" id="ARBA00010430"/>
    </source>
</evidence>
<dbReference type="GO" id="GO:0005789">
    <property type="term" value="C:endoplasmic reticulum membrane"/>
    <property type="evidence" value="ECO:0007669"/>
    <property type="project" value="UniProtKB-SubCell"/>
</dbReference>
<dbReference type="EMBL" id="QEAQ01000033">
    <property type="protein sequence ID" value="TPX58722.1"/>
    <property type="molecule type" value="Genomic_DNA"/>
</dbReference>
<dbReference type="AlphaFoldDB" id="A0A507E4G3"/>
<evidence type="ECO:0000256" key="7">
    <source>
        <dbReference type="RuleBase" id="RU365085"/>
    </source>
</evidence>
<gene>
    <name evidence="8" type="ORF">PhCBS80983_g02955</name>
</gene>
<comment type="caution">
    <text evidence="8">The sequence shown here is derived from an EMBL/GenBank/DDBJ whole genome shotgun (WGS) entry which is preliminary data.</text>
</comment>
<comment type="subcellular location">
    <subcellularLocation>
        <location evidence="1 7">Endoplasmic reticulum membrane</location>
        <topology evidence="1 7">Multi-pass membrane protein</topology>
    </subcellularLocation>
</comment>
<evidence type="ECO:0000256" key="4">
    <source>
        <dbReference type="ARBA" id="ARBA00022824"/>
    </source>
</evidence>
<dbReference type="PANTHER" id="PTHR16433">
    <property type="entry name" value="DOLICHOL-PHOSPHATE MANNOSYLTRANSFERASE SUBUNIT 3"/>
    <property type="match status" value="1"/>
</dbReference>
<reference evidence="8 9" key="1">
    <citation type="journal article" date="2019" name="Sci. Rep.">
        <title>Comparative genomics of chytrid fungi reveal insights into the obligate biotrophic and pathogenic lifestyle of Synchytrium endobioticum.</title>
        <authorList>
            <person name="van de Vossenberg B.T.L.H."/>
            <person name="Warris S."/>
            <person name="Nguyen H.D.T."/>
            <person name="van Gent-Pelzer M.P.E."/>
            <person name="Joly D.L."/>
            <person name="van de Geest H.C."/>
            <person name="Bonants P.J.M."/>
            <person name="Smith D.S."/>
            <person name="Levesque C.A."/>
            <person name="van der Lee T.A.J."/>
        </authorList>
    </citation>
    <scope>NUCLEOTIDE SEQUENCE [LARGE SCALE GENOMIC DNA]</scope>
    <source>
        <strain evidence="8 9">CBS 809.83</strain>
    </source>
</reference>
<evidence type="ECO:0000313" key="8">
    <source>
        <dbReference type="EMBL" id="TPX58722.1"/>
    </source>
</evidence>
<evidence type="ECO:0000256" key="6">
    <source>
        <dbReference type="ARBA" id="ARBA00023136"/>
    </source>
</evidence>
<comment type="function">
    <text evidence="7">Stabilizer subunit of the dolichol-phosphate mannose (DPM) synthase complex; tethers catalytic subunit to the ER.</text>
</comment>
<comment type="similarity">
    <text evidence="2 7">Belongs to the DPM3 family.</text>
</comment>
<dbReference type="GO" id="GO:0033185">
    <property type="term" value="C:dolichol-phosphate-mannose synthase complex"/>
    <property type="evidence" value="ECO:0007669"/>
    <property type="project" value="TreeGrafter"/>
</dbReference>
<dbReference type="STRING" id="109895.A0A507E4G3"/>
<protein>
    <recommendedName>
        <fullName evidence="7">Dolichol-phosphate mannosyltransferase subunit 3</fullName>
    </recommendedName>
</protein>
<dbReference type="GO" id="GO:0006506">
    <property type="term" value="P:GPI anchor biosynthetic process"/>
    <property type="evidence" value="ECO:0007669"/>
    <property type="project" value="TreeGrafter"/>
</dbReference>
<dbReference type="Pfam" id="PF08285">
    <property type="entry name" value="DPM3"/>
    <property type="match status" value="1"/>
</dbReference>
<evidence type="ECO:0000256" key="1">
    <source>
        <dbReference type="ARBA" id="ARBA00004477"/>
    </source>
</evidence>
<evidence type="ECO:0000313" key="9">
    <source>
        <dbReference type="Proteomes" id="UP000318582"/>
    </source>
</evidence>
<sequence length="92" mass="9975">MSRASRALAISVVSLFTWLFAMYSSFFDSSSAIGRIIPVLPLWVLVTFGAYSLGNVGWALFTFGECPDAHASLLKDIQAAKSDLRSKNVAVD</sequence>
<feature type="transmembrane region" description="Helical" evidence="7">
    <location>
        <begin position="7"/>
        <end position="26"/>
    </location>
</feature>
<dbReference type="PANTHER" id="PTHR16433:SF0">
    <property type="entry name" value="DOLICHOL-PHOSPHATE MANNOSYLTRANSFERASE SUBUNIT 3"/>
    <property type="match status" value="1"/>
</dbReference>
<proteinExistence type="inferred from homology"/>
<keyword evidence="3 7" id="KW-0812">Transmembrane</keyword>
<keyword evidence="9" id="KW-1185">Reference proteome</keyword>
<accession>A0A507E4G3</accession>
<evidence type="ECO:0000256" key="5">
    <source>
        <dbReference type="ARBA" id="ARBA00022989"/>
    </source>
</evidence>
<evidence type="ECO:0000256" key="3">
    <source>
        <dbReference type="ARBA" id="ARBA00022692"/>
    </source>
</evidence>
<dbReference type="OrthoDB" id="2014333at2759"/>
<keyword evidence="6 7" id="KW-0472">Membrane</keyword>